<dbReference type="SMART" id="SM00422">
    <property type="entry name" value="HTH_MERR"/>
    <property type="match status" value="1"/>
</dbReference>
<dbReference type="PANTHER" id="PTHR30204">
    <property type="entry name" value="REDOX-CYCLING DRUG-SENSING TRANSCRIPTIONAL ACTIVATOR SOXR"/>
    <property type="match status" value="1"/>
</dbReference>
<comment type="caution">
    <text evidence="3">The sequence shown here is derived from an EMBL/GenBank/DDBJ whole genome shotgun (WGS) entry which is preliminary data.</text>
</comment>
<dbReference type="SUPFAM" id="SSF46955">
    <property type="entry name" value="Putative DNA-binding domain"/>
    <property type="match status" value="1"/>
</dbReference>
<protein>
    <submittedName>
        <fullName evidence="3">MerR family transcriptional regulator</fullName>
    </submittedName>
</protein>
<dbReference type="EMBL" id="NVUS01000009">
    <property type="protein sequence ID" value="PCJ00975.1"/>
    <property type="molecule type" value="Genomic_DNA"/>
</dbReference>
<evidence type="ECO:0000313" key="3">
    <source>
        <dbReference type="EMBL" id="PCJ00975.1"/>
    </source>
</evidence>
<gene>
    <name evidence="3" type="ORF">COB13_08405</name>
</gene>
<dbReference type="AlphaFoldDB" id="A0A2A4Z1Y5"/>
<proteinExistence type="predicted"/>
<dbReference type="InterPro" id="IPR047057">
    <property type="entry name" value="MerR_fam"/>
</dbReference>
<dbReference type="PROSITE" id="PS00552">
    <property type="entry name" value="HTH_MERR_1"/>
    <property type="match status" value="1"/>
</dbReference>
<dbReference type="CDD" id="cd04785">
    <property type="entry name" value="HTH_CadR-PbrR-like"/>
    <property type="match status" value="1"/>
</dbReference>
<dbReference type="Gene3D" id="1.10.1660.10">
    <property type="match status" value="1"/>
</dbReference>
<reference evidence="3" key="2">
    <citation type="journal article" date="2018" name="ISME J.">
        <title>A dynamic microbial community with high functional redundancy inhabits the cold, oxic subseafloor aquifer.</title>
        <authorList>
            <person name="Tully B.J."/>
            <person name="Wheat C.G."/>
            <person name="Glazer B.T."/>
            <person name="Huber J.A."/>
        </authorList>
    </citation>
    <scope>NUCLEOTIDE SEQUENCE</scope>
    <source>
        <strain evidence="3">NORP83</strain>
    </source>
</reference>
<reference key="1">
    <citation type="submission" date="2017-08" db="EMBL/GenBank/DDBJ databases">
        <title>A dynamic microbial community with high functional redundancy inhabits the cold, oxic subseafloor aquifer.</title>
        <authorList>
            <person name="Tully B.J."/>
            <person name="Wheat C.G."/>
            <person name="Glazer B.T."/>
            <person name="Huber J.A."/>
        </authorList>
    </citation>
    <scope>NUCLEOTIDE SEQUENCE [LARGE SCALE GENOMIC DNA]</scope>
</reference>
<dbReference type="PANTHER" id="PTHR30204:SF92">
    <property type="entry name" value="HTH-TYPE TRANSCRIPTIONAL REGULATOR ZNTR"/>
    <property type="match status" value="1"/>
</dbReference>
<organism evidence="3">
    <name type="scientific">OCS116 cluster bacterium</name>
    <dbReference type="NCBI Taxonomy" id="2030921"/>
    <lineage>
        <taxon>Bacteria</taxon>
        <taxon>Pseudomonadati</taxon>
        <taxon>Pseudomonadota</taxon>
        <taxon>Alphaproteobacteria</taxon>
        <taxon>OCS116 cluster</taxon>
    </lineage>
</organism>
<evidence type="ECO:0000256" key="1">
    <source>
        <dbReference type="ARBA" id="ARBA00023125"/>
    </source>
</evidence>
<dbReference type="PRINTS" id="PR00040">
    <property type="entry name" value="HTHMERR"/>
</dbReference>
<dbReference type="Pfam" id="PF13411">
    <property type="entry name" value="MerR_1"/>
    <property type="match status" value="1"/>
</dbReference>
<name>A0A2A4Z1Y5_9PROT</name>
<evidence type="ECO:0000259" key="2">
    <source>
        <dbReference type="PROSITE" id="PS50937"/>
    </source>
</evidence>
<sequence length="132" mass="15198">MAHIFLIGQLATQTEVNIETIRYYEKIGLLPKAQRSAGGNRQYSDDDVKRLRFIRRCRQLDFNINEISALLAMLDNQQLTCNEIYDFTQNHLKSIAVKISSLKKMQKNLTTMAKKCNRGQSPDCAIIDILFD</sequence>
<dbReference type="InterPro" id="IPR000551">
    <property type="entry name" value="MerR-type_HTH_dom"/>
</dbReference>
<keyword evidence="1" id="KW-0238">DNA-binding</keyword>
<feature type="domain" description="HTH merR-type" evidence="2">
    <location>
        <begin position="7"/>
        <end position="73"/>
    </location>
</feature>
<accession>A0A2A4Z1Y5</accession>
<dbReference type="GO" id="GO:0003677">
    <property type="term" value="F:DNA binding"/>
    <property type="evidence" value="ECO:0007669"/>
    <property type="project" value="UniProtKB-KW"/>
</dbReference>
<dbReference type="PROSITE" id="PS50937">
    <property type="entry name" value="HTH_MERR_2"/>
    <property type="match status" value="1"/>
</dbReference>
<dbReference type="GO" id="GO:0003700">
    <property type="term" value="F:DNA-binding transcription factor activity"/>
    <property type="evidence" value="ECO:0007669"/>
    <property type="project" value="InterPro"/>
</dbReference>
<dbReference type="InterPro" id="IPR009061">
    <property type="entry name" value="DNA-bd_dom_put_sf"/>
</dbReference>